<keyword evidence="4" id="KW-1185">Reference proteome</keyword>
<evidence type="ECO:0000313" key="4">
    <source>
        <dbReference type="Proteomes" id="UP000256964"/>
    </source>
</evidence>
<dbReference type="SUPFAM" id="SSF57701">
    <property type="entry name" value="Zn2/Cys6 DNA-binding domain"/>
    <property type="match status" value="1"/>
</dbReference>
<dbReference type="InterPro" id="IPR036864">
    <property type="entry name" value="Zn2-C6_fun-type_DNA-bd_sf"/>
</dbReference>
<gene>
    <name evidence="3" type="ORF">OH76DRAFT_1490210</name>
</gene>
<dbReference type="PANTHER" id="PTHR46910:SF38">
    <property type="entry name" value="ZN(2)-C6 FUNGAL-TYPE DOMAIN-CONTAINING PROTEIN"/>
    <property type="match status" value="1"/>
</dbReference>
<dbReference type="InterPro" id="IPR050987">
    <property type="entry name" value="AtrR-like"/>
</dbReference>
<dbReference type="InterPro" id="IPR001138">
    <property type="entry name" value="Zn2Cys6_DnaBD"/>
</dbReference>
<dbReference type="Proteomes" id="UP000256964">
    <property type="component" value="Unassembled WGS sequence"/>
</dbReference>
<dbReference type="PROSITE" id="PS50048">
    <property type="entry name" value="ZN2_CY6_FUNGAL_2"/>
    <property type="match status" value="1"/>
</dbReference>
<dbReference type="Pfam" id="PF00172">
    <property type="entry name" value="Zn_clus"/>
    <property type="match status" value="1"/>
</dbReference>
<dbReference type="GO" id="GO:0000981">
    <property type="term" value="F:DNA-binding transcription factor activity, RNA polymerase II-specific"/>
    <property type="evidence" value="ECO:0007669"/>
    <property type="project" value="InterPro"/>
</dbReference>
<name>A0A371CJS7_9APHY</name>
<proteinExistence type="predicted"/>
<dbReference type="PROSITE" id="PS00463">
    <property type="entry name" value="ZN2_CY6_FUNGAL_1"/>
    <property type="match status" value="1"/>
</dbReference>
<evidence type="ECO:0000256" key="1">
    <source>
        <dbReference type="ARBA" id="ARBA00023242"/>
    </source>
</evidence>
<reference evidence="3 4" key="1">
    <citation type="journal article" date="2018" name="Biotechnol. Biofuels">
        <title>Integrative visual omics of the white-rot fungus Polyporus brumalis exposes the biotechnological potential of its oxidative enzymes for delignifying raw plant biomass.</title>
        <authorList>
            <person name="Miyauchi S."/>
            <person name="Rancon A."/>
            <person name="Drula E."/>
            <person name="Hage H."/>
            <person name="Chaduli D."/>
            <person name="Favel A."/>
            <person name="Grisel S."/>
            <person name="Henrissat B."/>
            <person name="Herpoel-Gimbert I."/>
            <person name="Ruiz-Duenas F.J."/>
            <person name="Chevret D."/>
            <person name="Hainaut M."/>
            <person name="Lin J."/>
            <person name="Wang M."/>
            <person name="Pangilinan J."/>
            <person name="Lipzen A."/>
            <person name="Lesage-Meessen L."/>
            <person name="Navarro D."/>
            <person name="Riley R."/>
            <person name="Grigoriev I.V."/>
            <person name="Zhou S."/>
            <person name="Raouche S."/>
            <person name="Rosso M.N."/>
        </authorList>
    </citation>
    <scope>NUCLEOTIDE SEQUENCE [LARGE SCALE GENOMIC DNA]</scope>
    <source>
        <strain evidence="3 4">BRFM 1820</strain>
    </source>
</reference>
<dbReference type="SMART" id="SM00066">
    <property type="entry name" value="GAL4"/>
    <property type="match status" value="1"/>
</dbReference>
<feature type="domain" description="Zn(2)-C6 fungal-type" evidence="2">
    <location>
        <begin position="20"/>
        <end position="53"/>
    </location>
</feature>
<dbReference type="AlphaFoldDB" id="A0A371CJS7"/>
<dbReference type="CDD" id="cd00067">
    <property type="entry name" value="GAL4"/>
    <property type="match status" value="1"/>
</dbReference>
<dbReference type="OrthoDB" id="4456959at2759"/>
<protein>
    <recommendedName>
        <fullName evidence="2">Zn(2)-C6 fungal-type domain-containing protein</fullName>
    </recommendedName>
</protein>
<feature type="non-terminal residue" evidence="3">
    <location>
        <position position="82"/>
    </location>
</feature>
<dbReference type="STRING" id="139420.A0A371CJS7"/>
<dbReference type="GO" id="GO:0008270">
    <property type="term" value="F:zinc ion binding"/>
    <property type="evidence" value="ECO:0007669"/>
    <property type="project" value="InterPro"/>
</dbReference>
<organism evidence="3 4">
    <name type="scientific">Lentinus brumalis</name>
    <dbReference type="NCBI Taxonomy" id="2498619"/>
    <lineage>
        <taxon>Eukaryota</taxon>
        <taxon>Fungi</taxon>
        <taxon>Dikarya</taxon>
        <taxon>Basidiomycota</taxon>
        <taxon>Agaricomycotina</taxon>
        <taxon>Agaricomycetes</taxon>
        <taxon>Polyporales</taxon>
        <taxon>Polyporaceae</taxon>
        <taxon>Lentinus</taxon>
    </lineage>
</organism>
<dbReference type="Gene3D" id="4.10.240.10">
    <property type="entry name" value="Zn(2)-C6 fungal-type DNA-binding domain"/>
    <property type="match status" value="1"/>
</dbReference>
<evidence type="ECO:0000313" key="3">
    <source>
        <dbReference type="EMBL" id="RDX40541.1"/>
    </source>
</evidence>
<keyword evidence="1" id="KW-0539">Nucleus</keyword>
<dbReference type="EMBL" id="KZ857550">
    <property type="protein sequence ID" value="RDX40541.1"/>
    <property type="molecule type" value="Genomic_DNA"/>
</dbReference>
<accession>A0A371CJS7</accession>
<sequence length="82" mass="9642">MSSADEDIAPSAKKRKLQRACDYCRRKKSKCDGPEMPDHRCSNCQARRIECTYKEPHRGNYPSSYARTLESRLERMEKLMNK</sequence>
<evidence type="ECO:0000259" key="2">
    <source>
        <dbReference type="PROSITE" id="PS50048"/>
    </source>
</evidence>
<dbReference type="PANTHER" id="PTHR46910">
    <property type="entry name" value="TRANSCRIPTION FACTOR PDR1"/>
    <property type="match status" value="1"/>
</dbReference>